<dbReference type="Proteomes" id="UP000614460">
    <property type="component" value="Unassembled WGS sequence"/>
</dbReference>
<reference evidence="10" key="1">
    <citation type="journal article" date="2014" name="Int. J. Syst. Evol. Microbiol.">
        <title>Complete genome sequence of Corynebacterium casei LMG S-19264T (=DSM 44701T), isolated from a smear-ripened cheese.</title>
        <authorList>
            <consortium name="US DOE Joint Genome Institute (JGI-PGF)"/>
            <person name="Walter F."/>
            <person name="Albersmeier A."/>
            <person name="Kalinowski J."/>
            <person name="Ruckert C."/>
        </authorList>
    </citation>
    <scope>NUCLEOTIDE SEQUENCE</scope>
    <source>
        <strain evidence="10">CGMCC 1.15966</strain>
    </source>
</reference>
<feature type="domain" description="ABC transmembrane type-2" evidence="9">
    <location>
        <begin position="136"/>
        <end position="366"/>
    </location>
</feature>
<dbReference type="Pfam" id="PF12698">
    <property type="entry name" value="ABC2_membrane_3"/>
    <property type="match status" value="1"/>
</dbReference>
<evidence type="ECO:0000313" key="11">
    <source>
        <dbReference type="Proteomes" id="UP000614460"/>
    </source>
</evidence>
<evidence type="ECO:0000256" key="4">
    <source>
        <dbReference type="ARBA" id="ARBA00022475"/>
    </source>
</evidence>
<reference evidence="10" key="2">
    <citation type="submission" date="2020-09" db="EMBL/GenBank/DDBJ databases">
        <authorList>
            <person name="Sun Q."/>
            <person name="Zhou Y."/>
        </authorList>
    </citation>
    <scope>NUCLEOTIDE SEQUENCE</scope>
    <source>
        <strain evidence="10">CGMCC 1.15966</strain>
    </source>
</reference>
<feature type="transmembrane region" description="Helical" evidence="8">
    <location>
        <begin position="21"/>
        <end position="40"/>
    </location>
</feature>
<dbReference type="InterPro" id="IPR000412">
    <property type="entry name" value="ABC_2_transport"/>
</dbReference>
<dbReference type="EMBL" id="BMKM01000002">
    <property type="protein sequence ID" value="GGE16567.1"/>
    <property type="molecule type" value="Genomic_DNA"/>
</dbReference>
<feature type="transmembrane region" description="Helical" evidence="8">
    <location>
        <begin position="225"/>
        <end position="246"/>
    </location>
</feature>
<evidence type="ECO:0000256" key="2">
    <source>
        <dbReference type="ARBA" id="ARBA00007783"/>
    </source>
</evidence>
<feature type="transmembrane region" description="Helical" evidence="8">
    <location>
        <begin position="174"/>
        <end position="196"/>
    </location>
</feature>
<keyword evidence="4 8" id="KW-1003">Cell membrane</keyword>
<evidence type="ECO:0000256" key="3">
    <source>
        <dbReference type="ARBA" id="ARBA00022448"/>
    </source>
</evidence>
<gene>
    <name evidence="10" type="ORF">GCM10011516_12880</name>
</gene>
<feature type="transmembrane region" description="Helical" evidence="8">
    <location>
        <begin position="252"/>
        <end position="273"/>
    </location>
</feature>
<dbReference type="AlphaFoldDB" id="A0A8H9FY86"/>
<dbReference type="Gene3D" id="3.40.1710.10">
    <property type="entry name" value="abc type-2 transporter like domain"/>
    <property type="match status" value="1"/>
</dbReference>
<evidence type="ECO:0000256" key="5">
    <source>
        <dbReference type="ARBA" id="ARBA00022692"/>
    </source>
</evidence>
<proteinExistence type="inferred from homology"/>
<accession>A0A8H9FY86</accession>
<dbReference type="PANTHER" id="PTHR30294:SF29">
    <property type="entry name" value="MULTIDRUG ABC TRANSPORTER PERMEASE YBHS-RELATED"/>
    <property type="match status" value="1"/>
</dbReference>
<dbReference type="InterPro" id="IPR051449">
    <property type="entry name" value="ABC-2_transporter_component"/>
</dbReference>
<keyword evidence="11" id="KW-1185">Reference proteome</keyword>
<name>A0A8H9FY86_9SPHI</name>
<feature type="transmembrane region" description="Helical" evidence="8">
    <location>
        <begin position="285"/>
        <end position="303"/>
    </location>
</feature>
<dbReference type="GO" id="GO:0140359">
    <property type="term" value="F:ABC-type transporter activity"/>
    <property type="evidence" value="ECO:0007669"/>
    <property type="project" value="InterPro"/>
</dbReference>
<evidence type="ECO:0000256" key="7">
    <source>
        <dbReference type="ARBA" id="ARBA00023136"/>
    </source>
</evidence>
<dbReference type="PRINTS" id="PR00164">
    <property type="entry name" value="ABC2TRNSPORT"/>
</dbReference>
<dbReference type="InterPro" id="IPR013525">
    <property type="entry name" value="ABC2_TM"/>
</dbReference>
<comment type="subcellular location">
    <subcellularLocation>
        <location evidence="1 8">Cell membrane</location>
        <topology evidence="1 8">Multi-pass membrane protein</topology>
    </subcellularLocation>
</comment>
<evidence type="ECO:0000256" key="8">
    <source>
        <dbReference type="RuleBase" id="RU361157"/>
    </source>
</evidence>
<feature type="transmembrane region" description="Helical" evidence="8">
    <location>
        <begin position="346"/>
        <end position="363"/>
    </location>
</feature>
<dbReference type="InterPro" id="IPR047817">
    <property type="entry name" value="ABC2_TM_bact-type"/>
</dbReference>
<protein>
    <recommendedName>
        <fullName evidence="8">Transport permease protein</fullName>
    </recommendedName>
</protein>
<keyword evidence="6 8" id="KW-1133">Transmembrane helix</keyword>
<evidence type="ECO:0000256" key="6">
    <source>
        <dbReference type="ARBA" id="ARBA00022989"/>
    </source>
</evidence>
<evidence type="ECO:0000256" key="1">
    <source>
        <dbReference type="ARBA" id="ARBA00004651"/>
    </source>
</evidence>
<keyword evidence="3 8" id="KW-0813">Transport</keyword>
<dbReference type="GO" id="GO:0043190">
    <property type="term" value="C:ATP-binding cassette (ABC) transporter complex"/>
    <property type="evidence" value="ECO:0007669"/>
    <property type="project" value="InterPro"/>
</dbReference>
<keyword evidence="7 8" id="KW-0472">Membrane</keyword>
<dbReference type="PROSITE" id="PS51012">
    <property type="entry name" value="ABC_TM2"/>
    <property type="match status" value="1"/>
</dbReference>
<evidence type="ECO:0000259" key="9">
    <source>
        <dbReference type="PROSITE" id="PS51012"/>
    </source>
</evidence>
<keyword evidence="5 8" id="KW-0812">Transmembrane</keyword>
<comment type="similarity">
    <text evidence="2 8">Belongs to the ABC-2 integral membrane protein family.</text>
</comment>
<evidence type="ECO:0000313" key="10">
    <source>
        <dbReference type="EMBL" id="GGE16567.1"/>
    </source>
</evidence>
<dbReference type="PANTHER" id="PTHR30294">
    <property type="entry name" value="MEMBRANE COMPONENT OF ABC TRANSPORTER YHHJ-RELATED"/>
    <property type="match status" value="1"/>
</dbReference>
<sequence length="368" mass="41568">MKQFMSFVRKEFYHVFRDRKTLLMLFGLPIVQIFLFGFALTNEVKNAKIVICDYAKDVASMEITRKFEANPNFELTKSLMNHQQIEESFQRENIKLAIIFPVNFNEDLMHLKKAQIQVISDGSDPNTASTLQNYANSIIMDYQNEMMQNQSQPYSINTELRMLYNPELKGATNFVPGIMALVLMLVCVLMTAVSIVKEKEMGTMEILLVSPFNPFLVIVSKALPYFILSLINLAVILIMAVTLLGMPIHGSLLLLIAESALLIICALSVGLLISNVTKSQQAAMLISMMGMMLPILLFTGFMFPVENMPLPLQLISNIVPSKWYYIIVKSIMLKGLGIAAVWKETLILVGMTVLLLFLSLKNFKTRLE</sequence>
<organism evidence="10 11">
    <name type="scientific">Sphingobacterium cellulitidis</name>
    <dbReference type="NCBI Taxonomy" id="1768011"/>
    <lineage>
        <taxon>Bacteria</taxon>
        <taxon>Pseudomonadati</taxon>
        <taxon>Bacteroidota</taxon>
        <taxon>Sphingobacteriia</taxon>
        <taxon>Sphingobacteriales</taxon>
        <taxon>Sphingobacteriaceae</taxon>
        <taxon>Sphingobacterium</taxon>
    </lineage>
</organism>
<comment type="caution">
    <text evidence="10">The sequence shown here is derived from an EMBL/GenBank/DDBJ whole genome shotgun (WGS) entry which is preliminary data.</text>
</comment>